<dbReference type="Gene3D" id="1.10.600.10">
    <property type="entry name" value="Farnesyl Diphosphate Synthase"/>
    <property type="match status" value="2"/>
</dbReference>
<feature type="transmembrane region" description="Helical" evidence="4">
    <location>
        <begin position="52"/>
        <end position="74"/>
    </location>
</feature>
<evidence type="ECO:0000256" key="3">
    <source>
        <dbReference type="RuleBase" id="RU004466"/>
    </source>
</evidence>
<keyword evidence="3" id="KW-0808">Transferase</keyword>
<comment type="caution">
    <text evidence="5">The sequence shown here is derived from an EMBL/GenBank/DDBJ whole genome shotgun (WGS) entry which is preliminary data.</text>
</comment>
<dbReference type="PROSITE" id="PS00444">
    <property type="entry name" value="POLYPRENYL_SYNTHASE_2"/>
    <property type="match status" value="1"/>
</dbReference>
<reference evidence="5" key="1">
    <citation type="journal article" date="2021" name="Cell">
        <title>Tracing the genetic footprints of vertebrate landing in non-teleost ray-finned fishes.</title>
        <authorList>
            <person name="Bi X."/>
            <person name="Wang K."/>
            <person name="Yang L."/>
            <person name="Pan H."/>
            <person name="Jiang H."/>
            <person name="Wei Q."/>
            <person name="Fang M."/>
            <person name="Yu H."/>
            <person name="Zhu C."/>
            <person name="Cai Y."/>
            <person name="He Y."/>
            <person name="Gan X."/>
            <person name="Zeng H."/>
            <person name="Yu D."/>
            <person name="Zhu Y."/>
            <person name="Jiang H."/>
            <person name="Qiu Q."/>
            <person name="Yang H."/>
            <person name="Zhang Y.E."/>
            <person name="Wang W."/>
            <person name="Zhu M."/>
            <person name="He S."/>
            <person name="Zhang G."/>
        </authorList>
    </citation>
    <scope>NUCLEOTIDE SEQUENCE</scope>
    <source>
        <strain evidence="5">Allg_001</strain>
    </source>
</reference>
<keyword evidence="4" id="KW-1133">Transmembrane helix</keyword>
<feature type="non-terminal residue" evidence="5">
    <location>
        <position position="414"/>
    </location>
</feature>
<feature type="non-terminal residue" evidence="5">
    <location>
        <position position="1"/>
    </location>
</feature>
<dbReference type="Proteomes" id="UP000736164">
    <property type="component" value="Unassembled WGS sequence"/>
</dbReference>
<dbReference type="SUPFAM" id="SSF48576">
    <property type="entry name" value="Terpenoid synthases"/>
    <property type="match status" value="1"/>
</dbReference>
<keyword evidence="6" id="KW-1185">Reference proteome</keyword>
<dbReference type="PANTHER" id="PTHR12001:SF44">
    <property type="entry name" value="GERANYLGERANYL PYROPHOSPHATE SYNTHASE"/>
    <property type="match status" value="1"/>
</dbReference>
<dbReference type="InterPro" id="IPR033749">
    <property type="entry name" value="Polyprenyl_synt_CS"/>
</dbReference>
<dbReference type="Pfam" id="PF00348">
    <property type="entry name" value="polyprenyl_synt"/>
    <property type="match status" value="1"/>
</dbReference>
<protein>
    <submittedName>
        <fullName evidence="5">GGPPS synthase</fullName>
    </submittedName>
</protein>
<dbReference type="EMBL" id="JAAWVO010051054">
    <property type="protein sequence ID" value="MBN3320335.1"/>
    <property type="molecule type" value="Genomic_DNA"/>
</dbReference>
<dbReference type="SFLD" id="SFLDS00005">
    <property type="entry name" value="Isoprenoid_Synthase_Type_I"/>
    <property type="match status" value="1"/>
</dbReference>
<keyword evidence="4" id="KW-0812">Transmembrane</keyword>
<organism evidence="5 6">
    <name type="scientific">Atractosteus spatula</name>
    <name type="common">Alligator gar</name>
    <name type="synonym">Lepisosteus spatula</name>
    <dbReference type="NCBI Taxonomy" id="7917"/>
    <lineage>
        <taxon>Eukaryota</taxon>
        <taxon>Metazoa</taxon>
        <taxon>Chordata</taxon>
        <taxon>Craniata</taxon>
        <taxon>Vertebrata</taxon>
        <taxon>Euteleostomi</taxon>
        <taxon>Actinopterygii</taxon>
        <taxon>Neopterygii</taxon>
        <taxon>Holostei</taxon>
        <taxon>Semionotiformes</taxon>
        <taxon>Lepisosteidae</taxon>
        <taxon>Atractosteus</taxon>
    </lineage>
</organism>
<evidence type="ECO:0000313" key="6">
    <source>
        <dbReference type="Proteomes" id="UP000736164"/>
    </source>
</evidence>
<dbReference type="GO" id="GO:0046872">
    <property type="term" value="F:metal ion binding"/>
    <property type="evidence" value="ECO:0007669"/>
    <property type="project" value="UniProtKB-KW"/>
</dbReference>
<sequence>MDGDKAAASERILLEPYRYLLQLPGKQVRTKLSQAFNHWLNVPDDKLQVGTAFWSFCGILLISGVPYAFFLLGFSKGFKELNRLLRCEPGQYLDGRPPGEKRRLLLEEVLVGPVGDAQPVHGPESGWLCCCMRSGAVLTAAPWAASLLLLSSSSLVWSSPHTVIIEVTEMLHNASLLIDDIEDNSKLRRGFPVAHSIYGIPSVINSANYVYFLGLEKVLTLEHPEAVQVFTRQLLELHRGQGLEIYWRDTYTCPTEQEYQQMVLQKTGGLFGLAVGLMQLFSSYQRDLKPLLLNTMGLFFQILDDYANLRSKVYSENKSFCEDLTEGKFSFPIIHAIWSHPESTQVQNILRQRTENVDIKRYCVDYMEKVGSFAYTRQTLQNLEAEAYRLIQDLGGNLELTALVEQLSKTYKET</sequence>
<name>A0A8J7NXS4_ATRSP</name>
<accession>A0A8J7NXS4</accession>
<gene>
    <name evidence="5" type="primary">Ggps1</name>
    <name evidence="5" type="ORF">GTO95_0016665</name>
</gene>
<dbReference type="PANTHER" id="PTHR12001">
    <property type="entry name" value="GERANYLGERANYL PYROPHOSPHATE SYNTHASE"/>
    <property type="match status" value="1"/>
</dbReference>
<dbReference type="AlphaFoldDB" id="A0A8J7NXS4"/>
<dbReference type="GO" id="GO:0008299">
    <property type="term" value="P:isoprenoid biosynthetic process"/>
    <property type="evidence" value="ECO:0007669"/>
    <property type="project" value="InterPro"/>
</dbReference>
<dbReference type="CDD" id="cd00685">
    <property type="entry name" value="Trans_IPPS_HT"/>
    <property type="match status" value="1"/>
</dbReference>
<dbReference type="InterPro" id="IPR000092">
    <property type="entry name" value="Polyprenyl_synt"/>
</dbReference>
<evidence type="ECO:0000313" key="5">
    <source>
        <dbReference type="EMBL" id="MBN3320335.1"/>
    </source>
</evidence>
<dbReference type="InterPro" id="IPR008949">
    <property type="entry name" value="Isoprenoid_synthase_dom_sf"/>
</dbReference>
<keyword evidence="2" id="KW-0460">Magnesium</keyword>
<dbReference type="PROSITE" id="PS00723">
    <property type="entry name" value="POLYPRENYL_SYNTHASE_1"/>
    <property type="match status" value="1"/>
</dbReference>
<keyword evidence="1" id="KW-0479">Metal-binding</keyword>
<evidence type="ECO:0000256" key="4">
    <source>
        <dbReference type="SAM" id="Phobius"/>
    </source>
</evidence>
<evidence type="ECO:0000256" key="2">
    <source>
        <dbReference type="ARBA" id="ARBA00022842"/>
    </source>
</evidence>
<proteinExistence type="inferred from homology"/>
<dbReference type="GO" id="GO:0004659">
    <property type="term" value="F:prenyltransferase activity"/>
    <property type="evidence" value="ECO:0007669"/>
    <property type="project" value="InterPro"/>
</dbReference>
<comment type="similarity">
    <text evidence="3">Belongs to the FPP/GGPP synthase family.</text>
</comment>
<keyword evidence="4" id="KW-0472">Membrane</keyword>
<evidence type="ECO:0000256" key="1">
    <source>
        <dbReference type="ARBA" id="ARBA00022723"/>
    </source>
</evidence>